<feature type="compositionally biased region" description="Pro residues" evidence="1">
    <location>
        <begin position="78"/>
        <end position="90"/>
    </location>
</feature>
<evidence type="ECO:0000313" key="2">
    <source>
        <dbReference type="EMBL" id="GAA2607730.1"/>
    </source>
</evidence>
<sequence length="489" mass="51427">MGPSHDDGLLADQEGSDMSASDTQEQIRELRKQIRAKQGDWGPPPQEGPPRLMPGAFPDSGPPLPTFSDSDGQELPAPESPPHNPQPNPGPSSRRSAARSPHSHGSGDGGLYEAAASTSPAASRDIVVALAEEALAHQDRLPRKQPSPYASSVDTASDFSAPPRPNVPPELAAAVAPIPQDARSPWYQPATETWHHLVGSTLVTSARDAAKHSWKWVEDHPDHVSAAVSGTAFASLAIGGFANPPATEQVRNWATFVRGLGGISLGSALSAIQLWQTKDPTRAQQALAALNMVGQGVYGVGVANAVKSTTISWAFSNGGAALSAVGATLYPWMGRQQQEPVLPYTNQDAAAANVRLGSSQHLPQSGVRQDVPLADLPRPDSPRANSPSPAYRQDFTRPESPLLRDIPAPDPGDPGRPSAPVPPPPGGANQLASAFNSHRPARARSASDPGLGTSPTSTANTRYQTASPNRPPNRQPDQQRRQSPRRGPG</sequence>
<evidence type="ECO:0000313" key="3">
    <source>
        <dbReference type="Proteomes" id="UP001501447"/>
    </source>
</evidence>
<feature type="compositionally biased region" description="Low complexity" evidence="1">
    <location>
        <begin position="91"/>
        <end position="104"/>
    </location>
</feature>
<feature type="compositionally biased region" description="Polar residues" evidence="1">
    <location>
        <begin position="453"/>
        <end position="466"/>
    </location>
</feature>
<name>A0ABP6C8D4_9ACTN</name>
<feature type="region of interest" description="Disordered" evidence="1">
    <location>
        <begin position="1"/>
        <end position="120"/>
    </location>
</feature>
<feature type="region of interest" description="Disordered" evidence="1">
    <location>
        <begin position="138"/>
        <end position="170"/>
    </location>
</feature>
<keyword evidence="3" id="KW-1185">Reference proteome</keyword>
<feature type="compositionally biased region" description="Polar residues" evidence="1">
    <location>
        <begin position="148"/>
        <end position="158"/>
    </location>
</feature>
<organism evidence="2 3">
    <name type="scientific">Streptomyces axinellae</name>
    <dbReference type="NCBI Taxonomy" id="552788"/>
    <lineage>
        <taxon>Bacteria</taxon>
        <taxon>Bacillati</taxon>
        <taxon>Actinomycetota</taxon>
        <taxon>Actinomycetes</taxon>
        <taxon>Kitasatosporales</taxon>
        <taxon>Streptomycetaceae</taxon>
        <taxon>Streptomyces</taxon>
    </lineage>
</organism>
<feature type="region of interest" description="Disordered" evidence="1">
    <location>
        <begin position="358"/>
        <end position="489"/>
    </location>
</feature>
<dbReference type="Proteomes" id="UP001501447">
    <property type="component" value="Unassembled WGS sequence"/>
</dbReference>
<protein>
    <submittedName>
        <fullName evidence="2">Uncharacterized protein</fullName>
    </submittedName>
</protein>
<dbReference type="RefSeq" id="WP_344564578.1">
    <property type="nucleotide sequence ID" value="NZ_BAAARJ010000006.1"/>
</dbReference>
<feature type="compositionally biased region" description="Pro residues" evidence="1">
    <location>
        <begin position="42"/>
        <end position="52"/>
    </location>
</feature>
<reference evidence="3" key="1">
    <citation type="journal article" date="2019" name="Int. J. Syst. Evol. Microbiol.">
        <title>The Global Catalogue of Microorganisms (GCM) 10K type strain sequencing project: providing services to taxonomists for standard genome sequencing and annotation.</title>
        <authorList>
            <consortium name="The Broad Institute Genomics Platform"/>
            <consortium name="The Broad Institute Genome Sequencing Center for Infectious Disease"/>
            <person name="Wu L."/>
            <person name="Ma J."/>
        </authorList>
    </citation>
    <scope>NUCLEOTIDE SEQUENCE [LARGE SCALE GENOMIC DNA]</scope>
    <source>
        <strain evidence="3">JCM 16373</strain>
    </source>
</reference>
<dbReference type="EMBL" id="BAAARJ010000006">
    <property type="protein sequence ID" value="GAA2607730.1"/>
    <property type="molecule type" value="Genomic_DNA"/>
</dbReference>
<gene>
    <name evidence="2" type="ORF">GCM10009863_21420</name>
</gene>
<proteinExistence type="predicted"/>
<comment type="caution">
    <text evidence="2">The sequence shown here is derived from an EMBL/GenBank/DDBJ whole genome shotgun (WGS) entry which is preliminary data.</text>
</comment>
<feature type="compositionally biased region" description="Pro residues" evidence="1">
    <location>
        <begin position="408"/>
        <end position="426"/>
    </location>
</feature>
<feature type="compositionally biased region" description="Polar residues" evidence="1">
    <location>
        <begin position="358"/>
        <end position="367"/>
    </location>
</feature>
<evidence type="ECO:0000256" key="1">
    <source>
        <dbReference type="SAM" id="MobiDB-lite"/>
    </source>
</evidence>
<accession>A0ABP6C8D4</accession>